<evidence type="ECO:0000256" key="1">
    <source>
        <dbReference type="ARBA" id="ARBA00022723"/>
    </source>
</evidence>
<sequence>MDPLTRAETLQILSFMGVEIPKNTKLPGDLLDKRLQDALNAAQNRDNLPITPPLDPETTKKWPVRLNPPERESLRKKVWRGSMEEAQNIIHARETLGEYRRGLFQDPFWDLRQTMMNLGDDIDKGLKWLTIEDPDHQLFSINVRLLPTLQIDFGTPGIVVLYRAFNRATVLEAIKWIQNQGALHGVNKPGLNRTIISASPLEAKLILKLLEVNSKLLSPHYNPPRDSFEEEFKVSILLPIGPLGFSDLGRLSNDPGCAVCGKERKSRCSQCQSVSYCSVACQKADWPTHKQTCRSLKGGRWCTIPFRVCPPGEGGQPKPRSTRLDVNHPQPWTDADRTWPHEDDPPPPNIHGDKAFLVKMQAPLVVWAYPAFLVYDRQHSFGEVFFSAQDGLEVYAEFMEEVQGPRGGYRGGKMYRWARRTGERELTVCLDKEPTTEIKW</sequence>
<dbReference type="PROSITE" id="PS50865">
    <property type="entry name" value="ZF_MYND_2"/>
    <property type="match status" value="1"/>
</dbReference>
<dbReference type="PROSITE" id="PS01360">
    <property type="entry name" value="ZF_MYND_1"/>
    <property type="match status" value="1"/>
</dbReference>
<feature type="region of interest" description="Disordered" evidence="5">
    <location>
        <begin position="313"/>
        <end position="347"/>
    </location>
</feature>
<evidence type="ECO:0000259" key="6">
    <source>
        <dbReference type="PROSITE" id="PS50865"/>
    </source>
</evidence>
<dbReference type="Pfam" id="PF01753">
    <property type="entry name" value="zf-MYND"/>
    <property type="match status" value="1"/>
</dbReference>
<keyword evidence="2 4" id="KW-0863">Zinc-finger</keyword>
<dbReference type="EMBL" id="AYKW01000023">
    <property type="protein sequence ID" value="PIL28923.1"/>
    <property type="molecule type" value="Genomic_DNA"/>
</dbReference>
<keyword evidence="8" id="KW-1185">Reference proteome</keyword>
<evidence type="ECO:0000256" key="4">
    <source>
        <dbReference type="PROSITE-ProRule" id="PRU00134"/>
    </source>
</evidence>
<dbReference type="Proteomes" id="UP000230002">
    <property type="component" value="Unassembled WGS sequence"/>
</dbReference>
<dbReference type="SUPFAM" id="SSF144232">
    <property type="entry name" value="HIT/MYND zinc finger-like"/>
    <property type="match status" value="1"/>
</dbReference>
<evidence type="ECO:0000313" key="8">
    <source>
        <dbReference type="Proteomes" id="UP000230002"/>
    </source>
</evidence>
<feature type="domain" description="MYND-type" evidence="6">
    <location>
        <begin position="257"/>
        <end position="293"/>
    </location>
</feature>
<evidence type="ECO:0000256" key="5">
    <source>
        <dbReference type="SAM" id="MobiDB-lite"/>
    </source>
</evidence>
<dbReference type="InterPro" id="IPR024119">
    <property type="entry name" value="TF_DEAF-1"/>
</dbReference>
<gene>
    <name evidence="7" type="ORF">GSI_08970</name>
</gene>
<dbReference type="PANTHER" id="PTHR10237:SF14">
    <property type="entry name" value="MYND-TYPE DOMAIN-CONTAINING PROTEIN"/>
    <property type="match status" value="1"/>
</dbReference>
<proteinExistence type="predicted"/>
<dbReference type="AlphaFoldDB" id="A0A2G8S572"/>
<evidence type="ECO:0000256" key="2">
    <source>
        <dbReference type="ARBA" id="ARBA00022771"/>
    </source>
</evidence>
<dbReference type="GO" id="GO:0005634">
    <property type="term" value="C:nucleus"/>
    <property type="evidence" value="ECO:0007669"/>
    <property type="project" value="TreeGrafter"/>
</dbReference>
<dbReference type="Gene3D" id="6.10.140.2220">
    <property type="match status" value="1"/>
</dbReference>
<evidence type="ECO:0000256" key="3">
    <source>
        <dbReference type="ARBA" id="ARBA00022833"/>
    </source>
</evidence>
<evidence type="ECO:0000313" key="7">
    <source>
        <dbReference type="EMBL" id="PIL28923.1"/>
    </source>
</evidence>
<keyword evidence="3" id="KW-0862">Zinc</keyword>
<dbReference type="PANTHER" id="PTHR10237">
    <property type="entry name" value="DEFORMED EPIDERMAL AUTOREGULATORY FACTOR 1 HOMOLOG SUPPRESSIN"/>
    <property type="match status" value="1"/>
</dbReference>
<feature type="compositionally biased region" description="Basic and acidic residues" evidence="5">
    <location>
        <begin position="334"/>
        <end position="344"/>
    </location>
</feature>
<dbReference type="STRING" id="1077348.A0A2G8S572"/>
<reference evidence="7 8" key="1">
    <citation type="journal article" date="2015" name="Sci. Rep.">
        <title>Chromosome-level genome map provides insights into diverse defense mechanisms in the medicinal fungus Ganoderma sinense.</title>
        <authorList>
            <person name="Zhu Y."/>
            <person name="Xu J."/>
            <person name="Sun C."/>
            <person name="Zhou S."/>
            <person name="Xu H."/>
            <person name="Nelson D.R."/>
            <person name="Qian J."/>
            <person name="Song J."/>
            <person name="Luo H."/>
            <person name="Xiang L."/>
            <person name="Li Y."/>
            <person name="Xu Z."/>
            <person name="Ji A."/>
            <person name="Wang L."/>
            <person name="Lu S."/>
            <person name="Hayward A."/>
            <person name="Sun W."/>
            <person name="Li X."/>
            <person name="Schwartz D.C."/>
            <person name="Wang Y."/>
            <person name="Chen S."/>
        </authorList>
    </citation>
    <scope>NUCLEOTIDE SEQUENCE [LARGE SCALE GENOMIC DNA]</scope>
    <source>
        <strain evidence="7 8">ZZ0214-1</strain>
    </source>
</reference>
<dbReference type="InterPro" id="IPR002893">
    <property type="entry name" value="Znf_MYND"/>
</dbReference>
<name>A0A2G8S572_9APHY</name>
<protein>
    <recommendedName>
        <fullName evidence="6">MYND-type domain-containing protein</fullName>
    </recommendedName>
</protein>
<dbReference type="CDD" id="cd23024">
    <property type="entry name" value="zf-HIT_ZNHIT2-3"/>
    <property type="match status" value="1"/>
</dbReference>
<organism evidence="7 8">
    <name type="scientific">Ganoderma sinense ZZ0214-1</name>
    <dbReference type="NCBI Taxonomy" id="1077348"/>
    <lineage>
        <taxon>Eukaryota</taxon>
        <taxon>Fungi</taxon>
        <taxon>Dikarya</taxon>
        <taxon>Basidiomycota</taxon>
        <taxon>Agaricomycotina</taxon>
        <taxon>Agaricomycetes</taxon>
        <taxon>Polyporales</taxon>
        <taxon>Polyporaceae</taxon>
        <taxon>Ganoderma</taxon>
    </lineage>
</organism>
<dbReference type="GO" id="GO:0000981">
    <property type="term" value="F:DNA-binding transcription factor activity, RNA polymerase II-specific"/>
    <property type="evidence" value="ECO:0007669"/>
    <property type="project" value="TreeGrafter"/>
</dbReference>
<accession>A0A2G8S572</accession>
<comment type="caution">
    <text evidence="7">The sequence shown here is derived from an EMBL/GenBank/DDBJ whole genome shotgun (WGS) entry which is preliminary data.</text>
</comment>
<keyword evidence="1" id="KW-0479">Metal-binding</keyword>
<dbReference type="GO" id="GO:0008270">
    <property type="term" value="F:zinc ion binding"/>
    <property type="evidence" value="ECO:0007669"/>
    <property type="project" value="UniProtKB-KW"/>
</dbReference>
<dbReference type="OrthoDB" id="341421at2759"/>